<keyword evidence="3" id="KW-0520">NAD</keyword>
<dbReference type="Proteomes" id="UP000280842">
    <property type="component" value="Unassembled WGS sequence"/>
</dbReference>
<dbReference type="Gene3D" id="3.40.718.10">
    <property type="entry name" value="Isopropylmalate Dehydrogenase"/>
    <property type="match status" value="1"/>
</dbReference>
<evidence type="ECO:0000256" key="2">
    <source>
        <dbReference type="ARBA" id="ARBA00023002"/>
    </source>
</evidence>
<dbReference type="GO" id="GO:0051287">
    <property type="term" value="F:NAD binding"/>
    <property type="evidence" value="ECO:0007669"/>
    <property type="project" value="InterPro"/>
</dbReference>
<protein>
    <submittedName>
        <fullName evidence="4">4-hydroxythreonine-4-phosphate dehydrogenase</fullName>
    </submittedName>
</protein>
<name>A0A3M0BRA7_9AQUI</name>
<proteinExistence type="predicted"/>
<keyword evidence="5" id="KW-1185">Reference proteome</keyword>
<dbReference type="Pfam" id="PF04166">
    <property type="entry name" value="PdxA"/>
    <property type="match status" value="1"/>
</dbReference>
<organism evidence="4 5">
    <name type="scientific">Hydrogenothermus marinus</name>
    <dbReference type="NCBI Taxonomy" id="133270"/>
    <lineage>
        <taxon>Bacteria</taxon>
        <taxon>Pseudomonadati</taxon>
        <taxon>Aquificota</taxon>
        <taxon>Aquificia</taxon>
        <taxon>Aquificales</taxon>
        <taxon>Hydrogenothermaceae</taxon>
        <taxon>Hydrogenothermus</taxon>
    </lineage>
</organism>
<dbReference type="EMBL" id="REFO01000011">
    <property type="protein sequence ID" value="RMA97035.1"/>
    <property type="molecule type" value="Genomic_DNA"/>
</dbReference>
<comment type="caution">
    <text evidence="4">The sequence shown here is derived from an EMBL/GenBank/DDBJ whole genome shotgun (WGS) entry which is preliminary data.</text>
</comment>
<dbReference type="AlphaFoldDB" id="A0A3M0BRA7"/>
<dbReference type="GO" id="GO:0016491">
    <property type="term" value="F:oxidoreductase activity"/>
    <property type="evidence" value="ECO:0007669"/>
    <property type="project" value="UniProtKB-KW"/>
</dbReference>
<dbReference type="InterPro" id="IPR005255">
    <property type="entry name" value="PdxA_fam"/>
</dbReference>
<dbReference type="SUPFAM" id="SSF53659">
    <property type="entry name" value="Isocitrate/Isopropylmalate dehydrogenase-like"/>
    <property type="match status" value="1"/>
</dbReference>
<evidence type="ECO:0000256" key="1">
    <source>
        <dbReference type="ARBA" id="ARBA00022723"/>
    </source>
</evidence>
<evidence type="ECO:0000256" key="3">
    <source>
        <dbReference type="ARBA" id="ARBA00023027"/>
    </source>
</evidence>
<keyword evidence="1" id="KW-0479">Metal-binding</keyword>
<sequence length="318" mass="35358">MSGKKLAITLGDPAGISPEILVKSVEKLPPNIYIIYGSKGIIDFYLKKYNKKSPFVEINSPKEAKNKGFYLINIYDKNFIPSKPSKETGKASVLYLEKAVNDILNKKVDALITLPISKEYVMLSGFKYAGHTDYLAEVSKAEEYSMVLICEKLKVALITTHIPLKDVAKNITKEKVYSKVKLVDKELKEKLKIKKPKIALLGLNPHAGDGGNIGKEEIEILIPVAEKLRKEGIDITNPLSADTAFNKYKEFDIYIAMYHDQGLIPLKLLCFRKAVNITFGLPFIRTSPDHGTGFDIAGQDKADPSSLIEAVKLADKLI</sequence>
<evidence type="ECO:0000313" key="4">
    <source>
        <dbReference type="EMBL" id="RMA97035.1"/>
    </source>
</evidence>
<keyword evidence="2" id="KW-0560">Oxidoreductase</keyword>
<dbReference type="RefSeq" id="WP_121922829.1">
    <property type="nucleotide sequence ID" value="NZ_REFO01000011.1"/>
</dbReference>
<dbReference type="OrthoDB" id="9801783at2"/>
<dbReference type="PANTHER" id="PTHR30004:SF6">
    <property type="entry name" value="D-THREONATE 4-PHOSPHATE DEHYDROGENASE"/>
    <property type="match status" value="1"/>
</dbReference>
<reference evidence="4 5" key="1">
    <citation type="submission" date="2018-10" db="EMBL/GenBank/DDBJ databases">
        <title>Genomic Encyclopedia of Archaeal and Bacterial Type Strains, Phase II (KMG-II): from individual species to whole genera.</title>
        <authorList>
            <person name="Goeker M."/>
        </authorList>
    </citation>
    <scope>NUCLEOTIDE SEQUENCE [LARGE SCALE GENOMIC DNA]</scope>
    <source>
        <strain evidence="4 5">VM1</strain>
    </source>
</reference>
<dbReference type="PANTHER" id="PTHR30004">
    <property type="entry name" value="4-HYDROXYTHREONINE-4-PHOSPHATE DEHYDROGENASE"/>
    <property type="match status" value="1"/>
</dbReference>
<accession>A0A3M0BRA7</accession>
<gene>
    <name evidence="4" type="ORF">CLV39_0688</name>
</gene>
<dbReference type="GO" id="GO:0046872">
    <property type="term" value="F:metal ion binding"/>
    <property type="evidence" value="ECO:0007669"/>
    <property type="project" value="UniProtKB-KW"/>
</dbReference>
<evidence type="ECO:0000313" key="5">
    <source>
        <dbReference type="Proteomes" id="UP000280842"/>
    </source>
</evidence>
<dbReference type="NCBIfam" id="TIGR00557">
    <property type="entry name" value="pdxA"/>
    <property type="match status" value="1"/>
</dbReference>